<dbReference type="Pfam" id="PF00248">
    <property type="entry name" value="Aldo_ket_red"/>
    <property type="match status" value="1"/>
</dbReference>
<dbReference type="InterPro" id="IPR023210">
    <property type="entry name" value="NADP_OxRdtase_dom"/>
</dbReference>
<comment type="caution">
    <text evidence="3">The sequence shown here is derived from an EMBL/GenBank/DDBJ whole genome shotgun (WGS) entry which is preliminary data.</text>
</comment>
<dbReference type="EMBL" id="LYXU01000002">
    <property type="protein sequence ID" value="OBS24716.1"/>
    <property type="molecule type" value="Genomic_DNA"/>
</dbReference>
<proteinExistence type="predicted"/>
<name>A0A1B8AWF8_FUSPO</name>
<dbReference type="AlphaFoldDB" id="A0A1B8AWF8"/>
<dbReference type="Proteomes" id="UP000091967">
    <property type="component" value="Unassembled WGS sequence"/>
</dbReference>
<evidence type="ECO:0000313" key="3">
    <source>
        <dbReference type="EMBL" id="OBS24716.1"/>
    </source>
</evidence>
<dbReference type="SUPFAM" id="SSF51430">
    <property type="entry name" value="NAD(P)-linked oxidoreductase"/>
    <property type="match status" value="1"/>
</dbReference>
<reference evidence="3 4" key="1">
    <citation type="submission" date="2016-06" db="EMBL/GenBank/DDBJ databases">
        <title>Living apart together: crosstalk between the core and supernumerary genomes in a fungal plant pathogen.</title>
        <authorList>
            <person name="Vanheule A."/>
            <person name="Audenaert K."/>
            <person name="Warris S."/>
            <person name="Van De Geest H."/>
            <person name="Schijlen E."/>
            <person name="Hofte M."/>
            <person name="De Saeger S."/>
            <person name="Haesaert G."/>
            <person name="Waalwijk C."/>
            <person name="Van Der Lee T."/>
        </authorList>
    </citation>
    <scope>NUCLEOTIDE SEQUENCE [LARGE SCALE GENOMIC DNA]</scope>
    <source>
        <strain evidence="3 4">2516</strain>
    </source>
</reference>
<feature type="domain" description="NADP-dependent oxidoreductase" evidence="2">
    <location>
        <begin position="8"/>
        <end position="313"/>
    </location>
</feature>
<evidence type="ECO:0000259" key="2">
    <source>
        <dbReference type="Pfam" id="PF00248"/>
    </source>
</evidence>
<keyword evidence="4" id="KW-1185">Reference proteome</keyword>
<dbReference type="Gene3D" id="3.20.20.100">
    <property type="entry name" value="NADP-dependent oxidoreductase domain"/>
    <property type="match status" value="1"/>
</dbReference>
<accession>A0A1B8AWF8</accession>
<dbReference type="InterPro" id="IPR050523">
    <property type="entry name" value="AKR_Detox_Biosynth"/>
</dbReference>
<dbReference type="InterPro" id="IPR036812">
    <property type="entry name" value="NAD(P)_OxRdtase_dom_sf"/>
</dbReference>
<dbReference type="GO" id="GO:0016491">
    <property type="term" value="F:oxidoreductase activity"/>
    <property type="evidence" value="ECO:0007669"/>
    <property type="project" value="UniProtKB-KW"/>
</dbReference>
<dbReference type="OMA" id="EGHYNAI"/>
<protein>
    <recommendedName>
        <fullName evidence="2">NADP-dependent oxidoreductase domain-containing protein</fullName>
    </recommendedName>
</protein>
<gene>
    <name evidence="3" type="ORF">FPOA_05256</name>
</gene>
<keyword evidence="1" id="KW-0560">Oxidoreductase</keyword>
<dbReference type="CDD" id="cd19075">
    <property type="entry name" value="AKR_AKR7A1-5"/>
    <property type="match status" value="1"/>
</dbReference>
<evidence type="ECO:0000256" key="1">
    <source>
        <dbReference type="ARBA" id="ARBA00023002"/>
    </source>
</evidence>
<evidence type="ECO:0000313" key="4">
    <source>
        <dbReference type="Proteomes" id="UP000091967"/>
    </source>
</evidence>
<sequence length="323" mass="35576">MENNAGIKLILGAAPIGDSSVDPMARFSTPNEVNAFLDVFSKHGHDQIDTAAVYSPGAPYTSEPRIGAVSAGHRFHIDTKADWFEGHTKESVLRDIENSLRNLKIDQINIYYLQLPERVHPLEPVLEVLDQAHRDGKIKAWGISNYRADEVQKTIDVCEKLGFVKPSVYQGHYNPIVRGGEKDLFPLLRKHGMAFYAYSPGAGGFFAQKHKSPEPMSRFSGSTKVGSMYVAMYVKQPIEAAVDKALQVAARYGIGGHAAALRWTAHNSILNQNHGDGVIIGASSLEQLESNLQVIEQGPLPEEVATAIDQVYEEVGDEIKYHL</sequence>
<dbReference type="STRING" id="36050.A0A1B8AWF8"/>
<dbReference type="PANTHER" id="PTHR43364">
    <property type="entry name" value="NADH-SPECIFIC METHYLGLYOXAL REDUCTASE-RELATED"/>
    <property type="match status" value="1"/>
</dbReference>
<dbReference type="PANTHER" id="PTHR43364:SF4">
    <property type="entry name" value="NAD(P)-LINKED OXIDOREDUCTASE SUPERFAMILY PROTEIN"/>
    <property type="match status" value="1"/>
</dbReference>
<organism evidence="3 4">
    <name type="scientific">Fusarium poae</name>
    <dbReference type="NCBI Taxonomy" id="36050"/>
    <lineage>
        <taxon>Eukaryota</taxon>
        <taxon>Fungi</taxon>
        <taxon>Dikarya</taxon>
        <taxon>Ascomycota</taxon>
        <taxon>Pezizomycotina</taxon>
        <taxon>Sordariomycetes</taxon>
        <taxon>Hypocreomycetidae</taxon>
        <taxon>Hypocreales</taxon>
        <taxon>Nectriaceae</taxon>
        <taxon>Fusarium</taxon>
    </lineage>
</organism>